<dbReference type="AlphaFoldDB" id="A0A6J4IBC5"/>
<gene>
    <name evidence="1" type="ORF">AVDCRST_MAG42-2069</name>
</gene>
<protein>
    <submittedName>
        <fullName evidence="1">Uncharacterized protein</fullName>
    </submittedName>
</protein>
<name>A0A6J4IBC5_9BACT</name>
<proteinExistence type="predicted"/>
<reference evidence="1" key="1">
    <citation type="submission" date="2020-02" db="EMBL/GenBank/DDBJ databases">
        <authorList>
            <person name="Meier V. D."/>
        </authorList>
    </citation>
    <scope>NUCLEOTIDE SEQUENCE</scope>
    <source>
        <strain evidence="1">AVDCRST_MAG42</strain>
    </source>
</reference>
<sequence>MPPPPLRTWWFAELIDVRAPVSATAAYKAMAAAFRDGQ</sequence>
<accession>A0A6J4IBC5</accession>
<evidence type="ECO:0000313" key="1">
    <source>
        <dbReference type="EMBL" id="CAA9247667.1"/>
    </source>
</evidence>
<organism evidence="1">
    <name type="scientific">uncultured Chthoniobacterales bacterium</name>
    <dbReference type="NCBI Taxonomy" id="1836801"/>
    <lineage>
        <taxon>Bacteria</taxon>
        <taxon>Pseudomonadati</taxon>
        <taxon>Verrucomicrobiota</taxon>
        <taxon>Spartobacteria</taxon>
        <taxon>Chthoniobacterales</taxon>
        <taxon>environmental samples</taxon>
    </lineage>
</organism>
<dbReference type="EMBL" id="CADCTA010000076">
    <property type="protein sequence ID" value="CAA9247667.1"/>
    <property type="molecule type" value="Genomic_DNA"/>
</dbReference>